<sequence length="353" mass="37547">MPLFRSTPAIESAQAARMDRRRFLALGGAVAATGLLAACGDSGEGKGSGKAGSDKAATGPWSFTDDRGKKITLKKRPERIVAQSHPAAALWDFGIQPVGIFGPQKTADGKTSPQVGNVDLSKTTSVGMAFGEFQMEKLISLKPELIVTIAYGPMIWYIPEDVIKKIEAVAPIAVIQLMGVAVPDAVKRFGELAAALGADPESPEVQKAKREFETAAAAVTTAAKAKKGLSVAVVSGTKENFFVADPAFHGDVKYFQQLGLDIVKPAKPEAGFESLSWEEAGRYKADLVLEDARPEGGLTHQQLGAYPTWKASPAVKAGQVTDWQTETPFTYQRFTKVLNDLAGAVTKARTDVV</sequence>
<accession>L7Z540</accession>
<evidence type="ECO:0000313" key="7">
    <source>
        <dbReference type="EMBL" id="AGE11894.1"/>
    </source>
</evidence>
<keyword evidence="4" id="KW-0732">Signal</keyword>
<comment type="similarity">
    <text evidence="2">Belongs to the bacterial solute-binding protein 8 family.</text>
</comment>
<dbReference type="PROSITE" id="PS50983">
    <property type="entry name" value="FE_B12_PBP"/>
    <property type="match status" value="1"/>
</dbReference>
<dbReference type="GO" id="GO:0030288">
    <property type="term" value="C:outer membrane-bounded periplasmic space"/>
    <property type="evidence" value="ECO:0007669"/>
    <property type="project" value="TreeGrafter"/>
</dbReference>
<feature type="region of interest" description="Disordered" evidence="5">
    <location>
        <begin position="42"/>
        <end position="62"/>
    </location>
</feature>
<dbReference type="SUPFAM" id="SSF53807">
    <property type="entry name" value="Helical backbone' metal receptor"/>
    <property type="match status" value="1"/>
</dbReference>
<dbReference type="AlphaFoldDB" id="L7Z540"/>
<comment type="subcellular location">
    <subcellularLocation>
        <location evidence="1">Cell envelope</location>
    </subcellularLocation>
</comment>
<dbReference type="InterPro" id="IPR051313">
    <property type="entry name" value="Bact_iron-sidero_bind"/>
</dbReference>
<dbReference type="Gene3D" id="3.40.50.1980">
    <property type="entry name" value="Nitrogenase molybdenum iron protein domain"/>
    <property type="match status" value="2"/>
</dbReference>
<protein>
    <submittedName>
        <fullName evidence="7">Iron siderophore uptake ABC system</fullName>
    </submittedName>
</protein>
<reference evidence="7" key="1">
    <citation type="journal article" date="2013" name="Med. Chem. Commun.">
        <title>Gobichelin A and B: Mixed-Ligand Siderophores Discovered Using Proteomics.</title>
        <authorList>
            <person name="Chen Y."/>
            <person name="Unger M."/>
            <person name="Ntai I."/>
            <person name="McClure R.A."/>
            <person name="Albright J.C."/>
            <person name="Thomson R.J."/>
            <person name="Kelleher N.L."/>
        </authorList>
    </citation>
    <scope>NUCLEOTIDE SEQUENCE</scope>
    <source>
        <strain evidence="7">NRRL F-4415</strain>
    </source>
</reference>
<dbReference type="PANTHER" id="PTHR30532:SF24">
    <property type="entry name" value="FERRIC ENTEROBACTIN-BINDING PERIPLASMIC PROTEIN FEPB"/>
    <property type="match status" value="1"/>
</dbReference>
<dbReference type="PROSITE" id="PS51318">
    <property type="entry name" value="TAT"/>
    <property type="match status" value="1"/>
</dbReference>
<evidence type="ECO:0000256" key="2">
    <source>
        <dbReference type="ARBA" id="ARBA00008814"/>
    </source>
</evidence>
<dbReference type="Pfam" id="PF01497">
    <property type="entry name" value="Peripla_BP_2"/>
    <property type="match status" value="1"/>
</dbReference>
<dbReference type="InterPro" id="IPR002491">
    <property type="entry name" value="ABC_transptr_periplasmic_BD"/>
</dbReference>
<evidence type="ECO:0000256" key="1">
    <source>
        <dbReference type="ARBA" id="ARBA00004196"/>
    </source>
</evidence>
<dbReference type="InterPro" id="IPR006311">
    <property type="entry name" value="TAT_signal"/>
</dbReference>
<dbReference type="EMBL" id="KC215181">
    <property type="protein sequence ID" value="AGE11894.1"/>
    <property type="molecule type" value="Genomic_DNA"/>
</dbReference>
<gene>
    <name evidence="7" type="primary">gobM</name>
</gene>
<proteinExistence type="inferred from homology"/>
<evidence type="ECO:0000256" key="5">
    <source>
        <dbReference type="SAM" id="MobiDB-lite"/>
    </source>
</evidence>
<evidence type="ECO:0000259" key="6">
    <source>
        <dbReference type="PROSITE" id="PS50983"/>
    </source>
</evidence>
<feature type="domain" description="Fe/B12 periplasmic-binding" evidence="6">
    <location>
        <begin position="78"/>
        <end position="353"/>
    </location>
</feature>
<evidence type="ECO:0000256" key="3">
    <source>
        <dbReference type="ARBA" id="ARBA00022448"/>
    </source>
</evidence>
<name>L7Z540_9ACTN</name>
<organism evidence="7">
    <name type="scientific">Streptomyces sp. NRRL F-4415</name>
    <dbReference type="NCBI Taxonomy" id="1286194"/>
    <lineage>
        <taxon>Bacteria</taxon>
        <taxon>Bacillati</taxon>
        <taxon>Actinomycetota</taxon>
        <taxon>Actinomycetes</taxon>
        <taxon>Kitasatosporales</taxon>
        <taxon>Streptomycetaceae</taxon>
        <taxon>Streptomyces</taxon>
    </lineage>
</organism>
<dbReference type="PANTHER" id="PTHR30532">
    <property type="entry name" value="IRON III DICITRATE-BINDING PERIPLASMIC PROTEIN"/>
    <property type="match status" value="1"/>
</dbReference>
<dbReference type="GO" id="GO:1901678">
    <property type="term" value="P:iron coordination entity transport"/>
    <property type="evidence" value="ECO:0007669"/>
    <property type="project" value="UniProtKB-ARBA"/>
</dbReference>
<evidence type="ECO:0000256" key="4">
    <source>
        <dbReference type="ARBA" id="ARBA00022729"/>
    </source>
</evidence>
<keyword evidence="3" id="KW-0813">Transport</keyword>